<dbReference type="Proteomes" id="UP000178943">
    <property type="component" value="Unassembled WGS sequence"/>
</dbReference>
<comment type="caution">
    <text evidence="1">The sequence shown here is derived from an EMBL/GenBank/DDBJ whole genome shotgun (WGS) entry which is preliminary data.</text>
</comment>
<dbReference type="EMBL" id="MFGW01000111">
    <property type="protein sequence ID" value="OGF65595.1"/>
    <property type="molecule type" value="Genomic_DNA"/>
</dbReference>
<accession>A0A1F5VQD0</accession>
<organism evidence="1 2">
    <name type="scientific">Candidatus Fischerbacteria bacterium RBG_13_37_8</name>
    <dbReference type="NCBI Taxonomy" id="1817863"/>
    <lineage>
        <taxon>Bacteria</taxon>
        <taxon>Candidatus Fischeribacteriota</taxon>
    </lineage>
</organism>
<sequence length="171" mass="19565">MMTISEAIKTALEFENKVYNNYQQAQQKAKDPTGQKVFKTLAEEEKGHIVYLEHKLEEWGKSGHVTPGVLKTAVPDKEKIKQGVKKLAERMKTNQDCSAELDLLRVALKLEEETSSFYNQMVRELSAEGQTFFARFVEIEEGHLAIVQAEIDALTGMGFWFDMQEFQLESE</sequence>
<evidence type="ECO:0000313" key="2">
    <source>
        <dbReference type="Proteomes" id="UP000178943"/>
    </source>
</evidence>
<dbReference type="InterPro" id="IPR012347">
    <property type="entry name" value="Ferritin-like"/>
</dbReference>
<dbReference type="AlphaFoldDB" id="A0A1F5VQD0"/>
<dbReference type="PANTHER" id="PTHR33531:SF7">
    <property type="entry name" value="HYPOTHETICAL MEMBRANE PROTEIN, CONSERVED"/>
    <property type="match status" value="1"/>
</dbReference>
<dbReference type="PANTHER" id="PTHR33531">
    <property type="entry name" value="RUBRERYTHRIN SUBFAMILY"/>
    <property type="match status" value="1"/>
</dbReference>
<gene>
    <name evidence="1" type="ORF">A2Y62_12805</name>
</gene>
<name>A0A1F5VQD0_9BACT</name>
<protein>
    <submittedName>
        <fullName evidence="1">Uncharacterized protein</fullName>
    </submittedName>
</protein>
<proteinExistence type="predicted"/>
<dbReference type="STRING" id="1817863.A2Y62_12805"/>
<dbReference type="Gene3D" id="1.20.1260.10">
    <property type="match status" value="1"/>
</dbReference>
<dbReference type="SUPFAM" id="SSF47240">
    <property type="entry name" value="Ferritin-like"/>
    <property type="match status" value="1"/>
</dbReference>
<evidence type="ECO:0000313" key="1">
    <source>
        <dbReference type="EMBL" id="OGF65595.1"/>
    </source>
</evidence>
<reference evidence="1 2" key="1">
    <citation type="journal article" date="2016" name="Nat. Commun.">
        <title>Thousands of microbial genomes shed light on interconnected biogeochemical processes in an aquifer system.</title>
        <authorList>
            <person name="Anantharaman K."/>
            <person name="Brown C.T."/>
            <person name="Hug L.A."/>
            <person name="Sharon I."/>
            <person name="Castelle C.J."/>
            <person name="Probst A.J."/>
            <person name="Thomas B.C."/>
            <person name="Singh A."/>
            <person name="Wilkins M.J."/>
            <person name="Karaoz U."/>
            <person name="Brodie E.L."/>
            <person name="Williams K.H."/>
            <person name="Hubbard S.S."/>
            <person name="Banfield J.F."/>
        </authorList>
    </citation>
    <scope>NUCLEOTIDE SEQUENCE [LARGE SCALE GENOMIC DNA]</scope>
</reference>
<dbReference type="InterPro" id="IPR009078">
    <property type="entry name" value="Ferritin-like_SF"/>
</dbReference>
<dbReference type="CDD" id="cd01045">
    <property type="entry name" value="Ferritin_like_AB"/>
    <property type="match status" value="1"/>
</dbReference>